<keyword evidence="1" id="KW-0812">Transmembrane</keyword>
<dbReference type="Pfam" id="PF13519">
    <property type="entry name" value="VWA_2"/>
    <property type="match status" value="1"/>
</dbReference>
<keyword evidence="1" id="KW-1133">Transmembrane helix</keyword>
<proteinExistence type="predicted"/>
<reference evidence="4" key="1">
    <citation type="submission" date="2020-01" db="EMBL/GenBank/DDBJ databases">
        <title>'Steroidobacter agaridevorans' sp. nov., agar-degrading bacteria isolated from rhizosphere soils.</title>
        <authorList>
            <person name="Ikenaga M."/>
            <person name="Kataoka M."/>
            <person name="Murouchi A."/>
            <person name="Katsuragi S."/>
            <person name="Sakai M."/>
        </authorList>
    </citation>
    <scope>NUCLEOTIDE SEQUENCE [LARGE SCALE GENOMIC DNA]</scope>
    <source>
        <strain evidence="4">YU21-B</strain>
    </source>
</reference>
<dbReference type="InterPro" id="IPR036465">
    <property type="entry name" value="vWFA_dom_sf"/>
</dbReference>
<name>A0A829YAP6_9GAMM</name>
<evidence type="ECO:0000313" key="4">
    <source>
        <dbReference type="Proteomes" id="UP000445000"/>
    </source>
</evidence>
<keyword evidence="4" id="KW-1185">Reference proteome</keyword>
<sequence>MTSAIAFEHPWVLALLPIALLPLLRRRRDTLAFPSVAWLPPDRIGRIIGWLWPVFAVLALASSIVALAQPGRPQTQVLRTGKGAEILVLLDRSRSMDDRMLPANWREIDPASLLYHLAKGPQKAQVARELLSQFVARRPDDRFSLMYFSNRPLGVVPFTQHDAVMQAGIAAGAIGRGLADTEVGRGLIAAIAQFDQRAYSGSRIMLLVSDGGAHLDAETMQRIRFGLARNRIALYWIYLRSYNSAKLDSTEPRWENAPEMALHRFFQTLQTPYRVYQAEDPGELSRAVADVERQQNLPLDFLEQIPRQDYSHVFLAVAAFSCAMLLLYRSMLLRGLS</sequence>
<dbReference type="EMBL" id="BLJN01000002">
    <property type="protein sequence ID" value="GFE80063.1"/>
    <property type="molecule type" value="Genomic_DNA"/>
</dbReference>
<evidence type="ECO:0000313" key="3">
    <source>
        <dbReference type="EMBL" id="GFE80063.1"/>
    </source>
</evidence>
<feature type="transmembrane region" description="Helical" evidence="1">
    <location>
        <begin position="50"/>
        <end position="68"/>
    </location>
</feature>
<feature type="domain" description="VWFA" evidence="2">
    <location>
        <begin position="85"/>
        <end position="291"/>
    </location>
</feature>
<protein>
    <recommendedName>
        <fullName evidence="2">VWFA domain-containing protein</fullName>
    </recommendedName>
</protein>
<dbReference type="Gene3D" id="3.40.50.410">
    <property type="entry name" value="von Willebrand factor, type A domain"/>
    <property type="match status" value="1"/>
</dbReference>
<comment type="caution">
    <text evidence="3">The sequence shown here is derived from an EMBL/GenBank/DDBJ whole genome shotgun (WGS) entry which is preliminary data.</text>
</comment>
<dbReference type="SMART" id="SM00327">
    <property type="entry name" value="VWA"/>
    <property type="match status" value="1"/>
</dbReference>
<dbReference type="SUPFAM" id="SSF53300">
    <property type="entry name" value="vWA-like"/>
    <property type="match status" value="1"/>
</dbReference>
<feature type="transmembrane region" description="Helical" evidence="1">
    <location>
        <begin position="313"/>
        <end position="331"/>
    </location>
</feature>
<evidence type="ECO:0000256" key="1">
    <source>
        <dbReference type="SAM" id="Phobius"/>
    </source>
</evidence>
<gene>
    <name evidence="3" type="ORF">GCM10011487_20630</name>
</gene>
<dbReference type="PROSITE" id="PS50234">
    <property type="entry name" value="VWFA"/>
    <property type="match status" value="1"/>
</dbReference>
<evidence type="ECO:0000259" key="2">
    <source>
        <dbReference type="PROSITE" id="PS50234"/>
    </source>
</evidence>
<dbReference type="CDD" id="cd00198">
    <property type="entry name" value="vWFA"/>
    <property type="match status" value="1"/>
</dbReference>
<dbReference type="InterPro" id="IPR002035">
    <property type="entry name" value="VWF_A"/>
</dbReference>
<accession>A0A829YAP6</accession>
<dbReference type="Proteomes" id="UP000445000">
    <property type="component" value="Unassembled WGS sequence"/>
</dbReference>
<keyword evidence="1" id="KW-0472">Membrane</keyword>
<organism evidence="3 4">
    <name type="scientific">Steroidobacter agaridevorans</name>
    <dbReference type="NCBI Taxonomy" id="2695856"/>
    <lineage>
        <taxon>Bacteria</taxon>
        <taxon>Pseudomonadati</taxon>
        <taxon>Pseudomonadota</taxon>
        <taxon>Gammaproteobacteria</taxon>
        <taxon>Steroidobacterales</taxon>
        <taxon>Steroidobacteraceae</taxon>
        <taxon>Steroidobacter</taxon>
    </lineage>
</organism>
<dbReference type="RefSeq" id="WP_161811798.1">
    <property type="nucleotide sequence ID" value="NZ_BLJN01000002.1"/>
</dbReference>
<dbReference type="AlphaFoldDB" id="A0A829YAP6"/>